<proteinExistence type="predicted"/>
<dbReference type="AlphaFoldDB" id="A0A2J8N5C9"/>
<dbReference type="EMBL" id="NBAG03000236">
    <property type="protein sequence ID" value="PNI66971.1"/>
    <property type="molecule type" value="Genomic_DNA"/>
</dbReference>
<comment type="caution">
    <text evidence="2">The sequence shown here is derived from an EMBL/GenBank/DDBJ whole genome shotgun (WGS) entry which is preliminary data.</text>
</comment>
<dbReference type="PANTHER" id="PTHR12138">
    <property type="entry name" value="PRIMATE-EXPANDED PROTEIN FAMILY"/>
    <property type="match status" value="1"/>
</dbReference>
<organism evidence="2 3">
    <name type="scientific">Pan troglodytes</name>
    <name type="common">Chimpanzee</name>
    <dbReference type="NCBI Taxonomy" id="9598"/>
    <lineage>
        <taxon>Eukaryota</taxon>
        <taxon>Metazoa</taxon>
        <taxon>Chordata</taxon>
        <taxon>Craniata</taxon>
        <taxon>Vertebrata</taxon>
        <taxon>Euteleostomi</taxon>
        <taxon>Mammalia</taxon>
        <taxon>Eutheria</taxon>
        <taxon>Euarchontoglires</taxon>
        <taxon>Primates</taxon>
        <taxon>Haplorrhini</taxon>
        <taxon>Catarrhini</taxon>
        <taxon>Hominidae</taxon>
        <taxon>Pan</taxon>
    </lineage>
</organism>
<dbReference type="Proteomes" id="UP000236370">
    <property type="component" value="Unassembled WGS sequence"/>
</dbReference>
<feature type="compositionally biased region" description="Basic and acidic residues" evidence="1">
    <location>
        <begin position="12"/>
        <end position="25"/>
    </location>
</feature>
<accession>A0A2J8N5C9</accession>
<gene>
    <name evidence="2" type="ORF">CK820_G0014861</name>
</gene>
<evidence type="ECO:0000256" key="1">
    <source>
        <dbReference type="SAM" id="MobiDB-lite"/>
    </source>
</evidence>
<evidence type="ECO:0000313" key="2">
    <source>
        <dbReference type="EMBL" id="PNI66971.1"/>
    </source>
</evidence>
<dbReference type="PANTHER" id="PTHR12138:SF75">
    <property type="entry name" value="SECRETED PROTEIN"/>
    <property type="match status" value="1"/>
</dbReference>
<evidence type="ECO:0000313" key="3">
    <source>
        <dbReference type="Proteomes" id="UP000236370"/>
    </source>
</evidence>
<name>A0A2J8N5C9_PANTR</name>
<reference evidence="2 3" key="1">
    <citation type="submission" date="2017-12" db="EMBL/GenBank/DDBJ databases">
        <title>High-resolution comparative analysis of great ape genomes.</title>
        <authorList>
            <person name="Pollen A."/>
            <person name="Hastie A."/>
            <person name="Hormozdiari F."/>
            <person name="Dougherty M."/>
            <person name="Liu R."/>
            <person name="Chaisson M."/>
            <person name="Hoppe E."/>
            <person name="Hill C."/>
            <person name="Pang A."/>
            <person name="Hillier L."/>
            <person name="Baker C."/>
            <person name="Armstrong J."/>
            <person name="Shendure J."/>
            <person name="Paten B."/>
            <person name="Wilson R."/>
            <person name="Chao H."/>
            <person name="Schneider V."/>
            <person name="Ventura M."/>
            <person name="Kronenberg Z."/>
            <person name="Murali S."/>
            <person name="Gordon D."/>
            <person name="Cantsilieris S."/>
            <person name="Munson K."/>
            <person name="Nelson B."/>
            <person name="Raja A."/>
            <person name="Underwood J."/>
            <person name="Diekhans M."/>
            <person name="Fiddes I."/>
            <person name="Haussler D."/>
            <person name="Eichler E."/>
        </authorList>
    </citation>
    <scope>NUCLEOTIDE SEQUENCE [LARGE SCALE GENOMIC DNA]</scope>
    <source>
        <strain evidence="2">Yerkes chimp pedigree #C0471</strain>
    </source>
</reference>
<protein>
    <submittedName>
        <fullName evidence="2">SUMO1 isoform 9</fullName>
    </submittedName>
</protein>
<feature type="region of interest" description="Disordered" evidence="1">
    <location>
        <begin position="1"/>
        <end position="25"/>
    </location>
</feature>
<sequence>MSDQESLNPESLVRRHGEKWSQAHTTMADKGREADNLFFLRRSLALSPSLECSGAISTHCNLRLPGSRGKTFN</sequence>